<dbReference type="GO" id="GO:0008270">
    <property type="term" value="F:zinc ion binding"/>
    <property type="evidence" value="ECO:0007669"/>
    <property type="project" value="UniProtKB-KW"/>
</dbReference>
<gene>
    <name evidence="6" type="ORF">COEREDRAFT_13800</name>
</gene>
<evidence type="ECO:0000256" key="1">
    <source>
        <dbReference type="ARBA" id="ARBA00022723"/>
    </source>
</evidence>
<dbReference type="PROSITE" id="PS51039">
    <property type="entry name" value="ZF_AN1"/>
    <property type="match status" value="1"/>
</dbReference>
<dbReference type="GO" id="GO:0005737">
    <property type="term" value="C:cytoplasm"/>
    <property type="evidence" value="ECO:0007669"/>
    <property type="project" value="TreeGrafter"/>
</dbReference>
<keyword evidence="3" id="KW-0862">Zinc</keyword>
<reference evidence="6 7" key="1">
    <citation type="journal article" date="2015" name="Genome Biol. Evol.">
        <title>Phylogenomic analyses indicate that early fungi evolved digesting cell walls of algal ancestors of land plants.</title>
        <authorList>
            <person name="Chang Y."/>
            <person name="Wang S."/>
            <person name="Sekimoto S."/>
            <person name="Aerts A.L."/>
            <person name="Choi C."/>
            <person name="Clum A."/>
            <person name="LaButti K.M."/>
            <person name="Lindquist E.A."/>
            <person name="Yee Ngan C."/>
            <person name="Ohm R.A."/>
            <person name="Salamov A.A."/>
            <person name="Grigoriev I.V."/>
            <person name="Spatafora J.W."/>
            <person name="Berbee M.L."/>
        </authorList>
    </citation>
    <scope>NUCLEOTIDE SEQUENCE [LARGE SCALE GENOMIC DNA]</scope>
    <source>
        <strain evidence="6 7">NRRL 1564</strain>
    </source>
</reference>
<dbReference type="SUPFAM" id="SSF118310">
    <property type="entry name" value="AN1-like Zinc finger"/>
    <property type="match status" value="1"/>
</dbReference>
<feature type="domain" description="AN1-type" evidence="5">
    <location>
        <begin position="4"/>
        <end position="52"/>
    </location>
</feature>
<name>A0A2G5BID3_COERN</name>
<sequence>MELPHIGKCCTKKGCQQLDFLPVICKHCRHVFCSLHASITEHSCSYERKTNDRQQEGINMVPISFYTKPSRDAPNHSSKLQKNILSTEQIQALTTLKHTSSTTGGSPSALKHKVRISPKIELMRLKARATGNGSIDVVDRFYLSVMWKGKSAPVYINRNALVGSSAMQFARNLHLSTLPGNIYRLKPLNADDTLPSNKTFNELLADTGDLTSSSNPELFNGCSLELVCFIAPKSE</sequence>
<dbReference type="STRING" id="763665.A0A2G5BID3"/>
<dbReference type="OrthoDB" id="431929at2759"/>
<dbReference type="PANTHER" id="PTHR14677">
    <property type="entry name" value="ARSENITE INDUCUBLE RNA ASSOCIATED PROTEIN AIP-1-RELATED"/>
    <property type="match status" value="1"/>
</dbReference>
<evidence type="ECO:0000256" key="4">
    <source>
        <dbReference type="PROSITE-ProRule" id="PRU00449"/>
    </source>
</evidence>
<dbReference type="Pfam" id="PF01428">
    <property type="entry name" value="zf-AN1"/>
    <property type="match status" value="1"/>
</dbReference>
<dbReference type="PANTHER" id="PTHR14677:SF20">
    <property type="entry name" value="ZINC FINGER AN1-TYPE CONTAINING 2A-RELATED"/>
    <property type="match status" value="1"/>
</dbReference>
<proteinExistence type="predicted"/>
<organism evidence="6 7">
    <name type="scientific">Coemansia reversa (strain ATCC 12441 / NRRL 1564)</name>
    <dbReference type="NCBI Taxonomy" id="763665"/>
    <lineage>
        <taxon>Eukaryota</taxon>
        <taxon>Fungi</taxon>
        <taxon>Fungi incertae sedis</taxon>
        <taxon>Zoopagomycota</taxon>
        <taxon>Kickxellomycotina</taxon>
        <taxon>Kickxellomycetes</taxon>
        <taxon>Kickxellales</taxon>
        <taxon>Kickxellaceae</taxon>
        <taxon>Coemansia</taxon>
    </lineage>
</organism>
<evidence type="ECO:0000256" key="3">
    <source>
        <dbReference type="ARBA" id="ARBA00022833"/>
    </source>
</evidence>
<accession>A0A2G5BID3</accession>
<keyword evidence="1" id="KW-0479">Metal-binding</keyword>
<dbReference type="Gene3D" id="4.10.1110.10">
    <property type="entry name" value="AN1-like Zinc finger"/>
    <property type="match status" value="1"/>
</dbReference>
<evidence type="ECO:0000313" key="6">
    <source>
        <dbReference type="EMBL" id="PIA18755.1"/>
    </source>
</evidence>
<dbReference type="InterPro" id="IPR035896">
    <property type="entry name" value="AN1-like_Znf"/>
</dbReference>
<keyword evidence="7" id="KW-1185">Reference proteome</keyword>
<dbReference type="InterPro" id="IPR000058">
    <property type="entry name" value="Znf_AN1"/>
</dbReference>
<evidence type="ECO:0000256" key="2">
    <source>
        <dbReference type="ARBA" id="ARBA00022771"/>
    </source>
</evidence>
<evidence type="ECO:0000313" key="7">
    <source>
        <dbReference type="Proteomes" id="UP000242474"/>
    </source>
</evidence>
<evidence type="ECO:0000259" key="5">
    <source>
        <dbReference type="PROSITE" id="PS51039"/>
    </source>
</evidence>
<dbReference type="SMART" id="SM00154">
    <property type="entry name" value="ZnF_AN1"/>
    <property type="match status" value="1"/>
</dbReference>
<dbReference type="AlphaFoldDB" id="A0A2G5BID3"/>
<keyword evidence="2 4" id="KW-0863">Zinc-finger</keyword>
<protein>
    <recommendedName>
        <fullName evidence="5">AN1-type domain-containing protein</fullName>
    </recommendedName>
</protein>
<dbReference type="Proteomes" id="UP000242474">
    <property type="component" value="Unassembled WGS sequence"/>
</dbReference>
<dbReference type="EMBL" id="KZ303489">
    <property type="protein sequence ID" value="PIA18755.1"/>
    <property type="molecule type" value="Genomic_DNA"/>
</dbReference>